<keyword evidence="1" id="KW-0732">Signal</keyword>
<dbReference type="EMBL" id="SRPW01000073">
    <property type="protein sequence ID" value="KAG6018035.1"/>
    <property type="molecule type" value="Genomic_DNA"/>
</dbReference>
<dbReference type="SUPFAM" id="SSF75005">
    <property type="entry name" value="Arabinanase/levansucrase/invertase"/>
    <property type="match status" value="1"/>
</dbReference>
<name>A0A9P7NGL1_9HYPO</name>
<evidence type="ECO:0000256" key="1">
    <source>
        <dbReference type="SAM" id="SignalP"/>
    </source>
</evidence>
<protein>
    <recommendedName>
        <fullName evidence="4">Arabinase</fullName>
    </recommendedName>
</protein>
<organism evidence="2 3">
    <name type="scientific">Claviceps pusilla</name>
    <dbReference type="NCBI Taxonomy" id="123648"/>
    <lineage>
        <taxon>Eukaryota</taxon>
        <taxon>Fungi</taxon>
        <taxon>Dikarya</taxon>
        <taxon>Ascomycota</taxon>
        <taxon>Pezizomycotina</taxon>
        <taxon>Sordariomycetes</taxon>
        <taxon>Hypocreomycetidae</taxon>
        <taxon>Hypocreales</taxon>
        <taxon>Clavicipitaceae</taxon>
        <taxon>Claviceps</taxon>
    </lineage>
</organism>
<gene>
    <name evidence="2" type="ORF">E4U43_007759</name>
</gene>
<evidence type="ECO:0000313" key="2">
    <source>
        <dbReference type="EMBL" id="KAG6018035.1"/>
    </source>
</evidence>
<dbReference type="InterPro" id="IPR050727">
    <property type="entry name" value="GH43_arabinanases"/>
</dbReference>
<dbReference type="AlphaFoldDB" id="A0A9P7NGL1"/>
<dbReference type="InterPro" id="IPR023296">
    <property type="entry name" value="Glyco_hydro_beta-prop_sf"/>
</dbReference>
<dbReference type="Proteomes" id="UP000748025">
    <property type="component" value="Unassembled WGS sequence"/>
</dbReference>
<dbReference type="PANTHER" id="PTHR43301">
    <property type="entry name" value="ARABINAN ENDO-1,5-ALPHA-L-ARABINOSIDASE"/>
    <property type="match status" value="1"/>
</dbReference>
<dbReference type="Gene3D" id="2.115.10.20">
    <property type="entry name" value="Glycosyl hydrolase domain, family 43"/>
    <property type="match status" value="1"/>
</dbReference>
<evidence type="ECO:0008006" key="4">
    <source>
        <dbReference type="Google" id="ProtNLM"/>
    </source>
</evidence>
<keyword evidence="3" id="KW-1185">Reference proteome</keyword>
<evidence type="ECO:0000313" key="3">
    <source>
        <dbReference type="Proteomes" id="UP000748025"/>
    </source>
</evidence>
<dbReference type="CDD" id="cd08983">
    <property type="entry name" value="GH43_Bt3655-like"/>
    <property type="match status" value="1"/>
</dbReference>
<feature type="chain" id="PRO_5040356219" description="Arabinase" evidence="1">
    <location>
        <begin position="18"/>
        <end position="351"/>
    </location>
</feature>
<dbReference type="OrthoDB" id="19657at2759"/>
<accession>A0A9P7NGL1</accession>
<sequence length="351" mass="39322">MLPTLATWALLGIECLAVPGFLIQPRDPHSHQSRPAAKYEGYAFLYFSNRDEQIYLAASNGNDALSFTELNRGQPILRSTMGEGGVRDPFIMRSKEGDKFFILATDLCINCGTDWNMAQRDGSWYIEIWESPDLVTFSAQRHVLVSPDNYGSTWAPEAHYDTSIGKYVVYWASAIYNDATDPDRNPIQYPRMVYATTDDFITFSQPQVWQDAGPDGRIDSTVIQEDGLFYRFTKATIHGCTDIVQETSPSLTADLQSWNLVASCIGKRAGTKDVEGPAIFKTNPDDVNGERYILLVDEFGGGGYVPLESDDLASGQWRLNRKYQYPTSPRHGTVLPLTAAELNRIREHFGT</sequence>
<reference evidence="2" key="1">
    <citation type="journal article" date="2020" name="bioRxiv">
        <title>Whole genome comparisons of ergot fungi reveals the divergence and evolution of species within the genus Claviceps are the result of varying mechanisms driving genome evolution and host range expansion.</title>
        <authorList>
            <person name="Wyka S.A."/>
            <person name="Mondo S.J."/>
            <person name="Liu M."/>
            <person name="Dettman J."/>
            <person name="Nalam V."/>
            <person name="Broders K.D."/>
        </authorList>
    </citation>
    <scope>NUCLEOTIDE SEQUENCE</scope>
    <source>
        <strain evidence="2">CCC 602</strain>
    </source>
</reference>
<dbReference type="PANTHER" id="PTHR43301:SF3">
    <property type="entry name" value="ARABINAN ENDO-1,5-ALPHA-L-ARABINOSIDASE A-RELATED"/>
    <property type="match status" value="1"/>
</dbReference>
<comment type="caution">
    <text evidence="2">The sequence shown here is derived from an EMBL/GenBank/DDBJ whole genome shotgun (WGS) entry which is preliminary data.</text>
</comment>
<proteinExistence type="predicted"/>
<feature type="signal peptide" evidence="1">
    <location>
        <begin position="1"/>
        <end position="17"/>
    </location>
</feature>